<proteinExistence type="predicted"/>
<keyword evidence="1" id="KW-0472">Membrane</keyword>
<dbReference type="GeneID" id="33561901"/>
<dbReference type="InParanoid" id="A0A1Y2GST2"/>
<dbReference type="Proteomes" id="UP000193648">
    <property type="component" value="Unassembled WGS sequence"/>
</dbReference>
<reference evidence="2 3" key="1">
    <citation type="submission" date="2016-07" db="EMBL/GenBank/DDBJ databases">
        <title>Pervasive Adenine N6-methylation of Active Genes in Fungi.</title>
        <authorList>
            <consortium name="DOE Joint Genome Institute"/>
            <person name="Mondo S.J."/>
            <person name="Dannebaum R.O."/>
            <person name="Kuo R.C."/>
            <person name="Labutti K."/>
            <person name="Haridas S."/>
            <person name="Kuo A."/>
            <person name="Salamov A."/>
            <person name="Ahrendt S.R."/>
            <person name="Lipzen A."/>
            <person name="Sullivan W."/>
            <person name="Andreopoulos W.B."/>
            <person name="Clum A."/>
            <person name="Lindquist E."/>
            <person name="Daum C."/>
            <person name="Ramamoorthy G.K."/>
            <person name="Gryganskyi A."/>
            <person name="Culley D."/>
            <person name="Magnuson J.K."/>
            <person name="James T.Y."/>
            <person name="O'Malley M.A."/>
            <person name="Stajich J.E."/>
            <person name="Spatafora J.W."/>
            <person name="Visel A."/>
            <person name="Grigoriev I.V."/>
        </authorList>
    </citation>
    <scope>NUCLEOTIDE SEQUENCE [LARGE SCALE GENOMIC DNA]</scope>
    <source>
        <strain evidence="2 3">NRRL 3116</strain>
    </source>
</reference>
<feature type="transmembrane region" description="Helical" evidence="1">
    <location>
        <begin position="67"/>
        <end position="86"/>
    </location>
</feature>
<keyword evidence="1" id="KW-1133">Transmembrane helix</keyword>
<keyword evidence="3" id="KW-1185">Reference proteome</keyword>
<evidence type="ECO:0000313" key="2">
    <source>
        <dbReference type="EMBL" id="ORZ21881.1"/>
    </source>
</evidence>
<comment type="caution">
    <text evidence="2">The sequence shown here is derived from an EMBL/GenBank/DDBJ whole genome shotgun (WGS) entry which is preliminary data.</text>
</comment>
<accession>A0A1Y2GST2</accession>
<feature type="transmembrane region" description="Helical" evidence="1">
    <location>
        <begin position="138"/>
        <end position="161"/>
    </location>
</feature>
<evidence type="ECO:0000256" key="1">
    <source>
        <dbReference type="SAM" id="Phobius"/>
    </source>
</evidence>
<protein>
    <submittedName>
        <fullName evidence="2">Uncharacterized protein</fullName>
    </submittedName>
</protein>
<gene>
    <name evidence="2" type="ORF">BCR41DRAFT_22902</name>
</gene>
<organism evidence="2 3">
    <name type="scientific">Lobosporangium transversale</name>
    <dbReference type="NCBI Taxonomy" id="64571"/>
    <lineage>
        <taxon>Eukaryota</taxon>
        <taxon>Fungi</taxon>
        <taxon>Fungi incertae sedis</taxon>
        <taxon>Mucoromycota</taxon>
        <taxon>Mortierellomycotina</taxon>
        <taxon>Mortierellomycetes</taxon>
        <taxon>Mortierellales</taxon>
        <taxon>Mortierellaceae</taxon>
        <taxon>Lobosporangium</taxon>
    </lineage>
</organism>
<dbReference type="AlphaFoldDB" id="A0A1Y2GST2"/>
<dbReference type="RefSeq" id="XP_021883132.1">
    <property type="nucleotide sequence ID" value="XM_022020057.1"/>
</dbReference>
<keyword evidence="1" id="KW-0812">Transmembrane</keyword>
<name>A0A1Y2GST2_9FUNG</name>
<dbReference type="EMBL" id="MCFF01000011">
    <property type="protein sequence ID" value="ORZ21881.1"/>
    <property type="molecule type" value="Genomic_DNA"/>
</dbReference>
<feature type="transmembrane region" description="Helical" evidence="1">
    <location>
        <begin position="40"/>
        <end position="61"/>
    </location>
</feature>
<evidence type="ECO:0000313" key="3">
    <source>
        <dbReference type="Proteomes" id="UP000193648"/>
    </source>
</evidence>
<sequence length="206" mass="23708">MHCMHVDVMVMQALVPPLPSPLLYKNQTRSETNVRRRRRLSILVCANITALACIVLVFFFLHLFSFSLSWISTIFFFIIIWCWCLLCCPSTTRTHVDVSFNSTKKSPSSVGNKYTIHHLLCLSASYVSNPLLFFSFPFLYPAAAAGFSFFIFHFYFLFLWLCPTKICSCGEICIGQCVVYGRKRISSTLCNMNNMHEHGRQKTDKQ</sequence>